<comment type="caution">
    <text evidence="1">The sequence shown here is derived from an EMBL/GenBank/DDBJ whole genome shotgun (WGS) entry which is preliminary data.</text>
</comment>
<accession>A0A5J5F243</accession>
<dbReference type="AlphaFoldDB" id="A0A5J5F243"/>
<evidence type="ECO:0000313" key="2">
    <source>
        <dbReference type="Proteomes" id="UP000326924"/>
    </source>
</evidence>
<dbReference type="EMBL" id="VXIS01000049">
    <property type="protein sequence ID" value="KAA8910177.1"/>
    <property type="molecule type" value="Genomic_DNA"/>
</dbReference>
<proteinExistence type="predicted"/>
<dbReference type="Proteomes" id="UP000326924">
    <property type="component" value="Unassembled WGS sequence"/>
</dbReference>
<reference evidence="1 2" key="1">
    <citation type="submission" date="2019-09" db="EMBL/GenBank/DDBJ databases">
        <title>Draft genome of the ectomycorrhizal ascomycete Sphaerosporella brunnea.</title>
        <authorList>
            <consortium name="DOE Joint Genome Institute"/>
            <person name="Benucci G.M."/>
            <person name="Marozzi G."/>
            <person name="Antonielli L."/>
            <person name="Sanchez S."/>
            <person name="Marco P."/>
            <person name="Wang X."/>
            <person name="Falini L.B."/>
            <person name="Barry K."/>
            <person name="Haridas S."/>
            <person name="Lipzen A."/>
            <person name="Labutti K."/>
            <person name="Grigoriev I.V."/>
            <person name="Murat C."/>
            <person name="Martin F."/>
            <person name="Albertini E."/>
            <person name="Donnini D."/>
            <person name="Bonito G."/>
        </authorList>
    </citation>
    <scope>NUCLEOTIDE SEQUENCE [LARGE SCALE GENOMIC DNA]</scope>
    <source>
        <strain evidence="1 2">Sb_GMNB300</strain>
    </source>
</reference>
<dbReference type="InParanoid" id="A0A5J5F243"/>
<sequence>MSDKHCYICGHFGHECNFMRHMRQVHHRYQCLQHMDYVKAVHYVTKSTGLLECGCYHRLRIGSSSTDWWRTLMQARASLATCT</sequence>
<name>A0A5J5F243_9PEZI</name>
<gene>
    <name evidence="1" type="ORF">FN846DRAFT_905186</name>
</gene>
<protein>
    <submittedName>
        <fullName evidence="1">Uncharacterized protein</fullName>
    </submittedName>
</protein>
<keyword evidence="2" id="KW-1185">Reference proteome</keyword>
<evidence type="ECO:0000313" key="1">
    <source>
        <dbReference type="EMBL" id="KAA8910177.1"/>
    </source>
</evidence>
<organism evidence="1 2">
    <name type="scientific">Sphaerosporella brunnea</name>
    <dbReference type="NCBI Taxonomy" id="1250544"/>
    <lineage>
        <taxon>Eukaryota</taxon>
        <taxon>Fungi</taxon>
        <taxon>Dikarya</taxon>
        <taxon>Ascomycota</taxon>
        <taxon>Pezizomycotina</taxon>
        <taxon>Pezizomycetes</taxon>
        <taxon>Pezizales</taxon>
        <taxon>Pyronemataceae</taxon>
        <taxon>Sphaerosporella</taxon>
    </lineage>
</organism>